<reference evidence="1 2" key="1">
    <citation type="journal article" date="2019" name="Int. J. Syst. Evol. Microbiol.">
        <title>The Global Catalogue of Microorganisms (GCM) 10K type strain sequencing project: providing services to taxonomists for standard genome sequencing and annotation.</title>
        <authorList>
            <consortium name="The Broad Institute Genomics Platform"/>
            <consortium name="The Broad Institute Genome Sequencing Center for Infectious Disease"/>
            <person name="Wu L."/>
            <person name="Ma J."/>
        </authorList>
    </citation>
    <scope>NUCLEOTIDE SEQUENCE [LARGE SCALE GENOMIC DNA]</scope>
    <source>
        <strain evidence="1 2">JCM 4565</strain>
    </source>
</reference>
<accession>A0ABN0X0T2</accession>
<keyword evidence="2" id="KW-1185">Reference proteome</keyword>
<name>A0ABN0X0T2_9ACTN</name>
<evidence type="ECO:0000313" key="1">
    <source>
        <dbReference type="EMBL" id="GAA0352031.1"/>
    </source>
</evidence>
<dbReference type="Pfam" id="PF04655">
    <property type="entry name" value="APH_6_hur"/>
    <property type="match status" value="1"/>
</dbReference>
<dbReference type="EMBL" id="BAAABW010000016">
    <property type="protein sequence ID" value="GAA0352031.1"/>
    <property type="molecule type" value="Genomic_DNA"/>
</dbReference>
<organism evidence="1 2">
    <name type="scientific">Streptomyces blastmyceticus</name>
    <dbReference type="NCBI Taxonomy" id="68180"/>
    <lineage>
        <taxon>Bacteria</taxon>
        <taxon>Bacillati</taxon>
        <taxon>Actinomycetota</taxon>
        <taxon>Actinomycetes</taxon>
        <taxon>Kitasatosporales</taxon>
        <taxon>Streptomycetaceae</taxon>
        <taxon>Streptomyces</taxon>
    </lineage>
</organism>
<dbReference type="InterPro" id="IPR011009">
    <property type="entry name" value="Kinase-like_dom_sf"/>
</dbReference>
<protein>
    <submittedName>
        <fullName evidence="1">Aminoglycoside phosphotransferase family protein</fullName>
    </submittedName>
</protein>
<evidence type="ECO:0000313" key="2">
    <source>
        <dbReference type="Proteomes" id="UP001500063"/>
    </source>
</evidence>
<dbReference type="InterPro" id="IPR006748">
    <property type="entry name" value="NH2Glyco/OHUrea_AB-resist_kin"/>
</dbReference>
<dbReference type="RefSeq" id="WP_344118342.1">
    <property type="nucleotide sequence ID" value="NZ_BAAABW010000016.1"/>
</dbReference>
<sequence>MYVPSRITVPAELAGFHDTFDGEVGRAWVAALPDLAADFLGRWELRLDGPASHGMVALVLPVRRADGTPAALKLQPVTDESVDEPAALRAWDGDGAVALLDHDADSGTMLLERLDAGRSLLSVPDAEDAVRTLSELLARLVKTPPPAGLRTLTGIAGAMLAEVPAALRALPDAADRRVLADCAGAVREVAAEPGEGRLLHWDLHYANVLAPLPGSGREPWLAIDPKPLVGDPGFELLPALHDRWDDLTATGDVERAILRRFDLMTEVLGLDRRRAARWTLGRVLQNALWDIEDAEDGEVLALSPVQSEIARALLDARV</sequence>
<comment type="caution">
    <text evidence="1">The sequence shown here is derived from an EMBL/GenBank/DDBJ whole genome shotgun (WGS) entry which is preliminary data.</text>
</comment>
<dbReference type="Proteomes" id="UP001500063">
    <property type="component" value="Unassembled WGS sequence"/>
</dbReference>
<gene>
    <name evidence="1" type="ORF">GCM10010319_31410</name>
</gene>
<proteinExistence type="predicted"/>
<dbReference type="SUPFAM" id="SSF56112">
    <property type="entry name" value="Protein kinase-like (PK-like)"/>
    <property type="match status" value="1"/>
</dbReference>